<feature type="domain" description="C2" evidence="2">
    <location>
        <begin position="718"/>
        <end position="873"/>
    </location>
</feature>
<evidence type="ECO:0000313" key="4">
    <source>
        <dbReference type="Proteomes" id="UP000494165"/>
    </source>
</evidence>
<dbReference type="Gene3D" id="2.60.40.150">
    <property type="entry name" value="C2 domain"/>
    <property type="match status" value="1"/>
</dbReference>
<dbReference type="GO" id="GO:1904491">
    <property type="term" value="P:protein localization to ciliary transition zone"/>
    <property type="evidence" value="ECO:0007669"/>
    <property type="project" value="TreeGrafter"/>
</dbReference>
<dbReference type="Pfam" id="PF24652">
    <property type="entry name" value="CEP76_C"/>
    <property type="match status" value="1"/>
</dbReference>
<evidence type="ECO:0000256" key="1">
    <source>
        <dbReference type="SAM" id="MobiDB-lite"/>
    </source>
</evidence>
<dbReference type="PROSITE" id="PS50004">
    <property type="entry name" value="C2"/>
    <property type="match status" value="1"/>
</dbReference>
<dbReference type="InterPro" id="IPR052434">
    <property type="entry name" value="Tectonic-like_complex_comp"/>
</dbReference>
<keyword evidence="4" id="KW-1185">Reference proteome</keyword>
<dbReference type="InterPro" id="IPR035892">
    <property type="entry name" value="C2_domain_sf"/>
</dbReference>
<evidence type="ECO:0000259" key="2">
    <source>
        <dbReference type="PROSITE" id="PS50004"/>
    </source>
</evidence>
<dbReference type="Pfam" id="PF00168">
    <property type="entry name" value="C2"/>
    <property type="match status" value="1"/>
</dbReference>
<dbReference type="InterPro" id="IPR041510">
    <property type="entry name" value="DUF5523"/>
</dbReference>
<dbReference type="SUPFAM" id="SSF49562">
    <property type="entry name" value="C2 domain (Calcium/lipid-binding domain, CaLB)"/>
    <property type="match status" value="1"/>
</dbReference>
<dbReference type="Pfam" id="PF15625">
    <property type="entry name" value="CC2D2AN-C2"/>
    <property type="match status" value="1"/>
</dbReference>
<protein>
    <recommendedName>
        <fullName evidence="2">C2 domain-containing protein</fullName>
    </recommendedName>
</protein>
<dbReference type="Pfam" id="PF17661">
    <property type="entry name" value="DUF5523"/>
    <property type="match status" value="1"/>
</dbReference>
<proteinExistence type="predicted"/>
<dbReference type="EMBL" id="CADEPI010000131">
    <property type="protein sequence ID" value="CAB3376718.1"/>
    <property type="molecule type" value="Genomic_DNA"/>
</dbReference>
<dbReference type="InterPro" id="IPR000008">
    <property type="entry name" value="C2_dom"/>
</dbReference>
<dbReference type="OrthoDB" id="2162143at2759"/>
<feature type="region of interest" description="Disordered" evidence="1">
    <location>
        <begin position="1"/>
        <end position="46"/>
    </location>
</feature>
<accession>A0A8S1D870</accession>
<reference evidence="3 4" key="1">
    <citation type="submission" date="2020-04" db="EMBL/GenBank/DDBJ databases">
        <authorList>
            <person name="Alioto T."/>
            <person name="Alioto T."/>
            <person name="Gomez Garrido J."/>
        </authorList>
    </citation>
    <scope>NUCLEOTIDE SEQUENCE [LARGE SCALE GENOMIC DNA]</scope>
</reference>
<dbReference type="SMART" id="SM00239">
    <property type="entry name" value="C2"/>
    <property type="match status" value="1"/>
</dbReference>
<dbReference type="Proteomes" id="UP000494165">
    <property type="component" value="Unassembled WGS sequence"/>
</dbReference>
<gene>
    <name evidence="3" type="ORF">CLODIP_2_CD05113</name>
</gene>
<dbReference type="PANTHER" id="PTHR20837">
    <property type="entry name" value="CENTROSOMAL PROTEIN-RELATED"/>
    <property type="match status" value="1"/>
</dbReference>
<comment type="caution">
    <text evidence="3">The sequence shown here is derived from an EMBL/GenBank/DDBJ whole genome shotgun (WGS) entry which is preliminary data.</text>
</comment>
<organism evidence="3 4">
    <name type="scientific">Cloeon dipterum</name>
    <dbReference type="NCBI Taxonomy" id="197152"/>
    <lineage>
        <taxon>Eukaryota</taxon>
        <taxon>Metazoa</taxon>
        <taxon>Ecdysozoa</taxon>
        <taxon>Arthropoda</taxon>
        <taxon>Hexapoda</taxon>
        <taxon>Insecta</taxon>
        <taxon>Pterygota</taxon>
        <taxon>Palaeoptera</taxon>
        <taxon>Ephemeroptera</taxon>
        <taxon>Pisciforma</taxon>
        <taxon>Baetidae</taxon>
        <taxon>Cloeon</taxon>
    </lineage>
</organism>
<evidence type="ECO:0000313" key="3">
    <source>
        <dbReference type="EMBL" id="CAB3376718.1"/>
    </source>
</evidence>
<dbReference type="GO" id="GO:1905515">
    <property type="term" value="P:non-motile cilium assembly"/>
    <property type="evidence" value="ECO:0007669"/>
    <property type="project" value="TreeGrafter"/>
</dbReference>
<dbReference type="Pfam" id="PF24656">
    <property type="entry name" value="CEPT76_peptidase"/>
    <property type="match status" value="1"/>
</dbReference>
<feature type="compositionally biased region" description="Polar residues" evidence="1">
    <location>
        <begin position="22"/>
        <end position="40"/>
    </location>
</feature>
<dbReference type="InterPro" id="IPR056290">
    <property type="entry name" value="CEPT76/DRC7_peptidase-like_dom"/>
</dbReference>
<dbReference type="GO" id="GO:0035869">
    <property type="term" value="C:ciliary transition zone"/>
    <property type="evidence" value="ECO:0007669"/>
    <property type="project" value="TreeGrafter"/>
</dbReference>
<sequence length="1287" mass="145613">MATAGKINTPDAEARCNKRTQSENMSEQTQEINPRPSSNAADDGEPEAVTNLQELLGAAGAVAQFKEASPEKVADLSQIIFYPSSKPVVAEEKLGSGGRVRFLEEEGIYVPTLPSVRWNMRSKMERRLVTDAIRKKKWFQEDGELKSCEEELLENPVRPNLDEENSNIATIFRDCSNDVERFIPSSETMILLELQLNSLHFTQHPLFTAEHTLAQRLTETFYCYQKKLAARSFERMSKRLTALRHAHELLKNKSGEGVEEKLQRYELEIKDLRTTTLLQGAAERSVLAAVLAVWEELKDLRERQGFVGCPTKLTVSQEVVSEGRRKKEERLWKDAVKQVVKEMRREQKPQEEEEKENSDWVQLAGKLLKESLKPPGEPEMIIDLSQDLETSIDSKSLKAQNRLQNHLHRQKVCLKILYNGSEVCQSMPYVLDSQTFSADMSIMLPLSAVHWPQNFSLQILQHSTIKKALIAEVSLPLPEKGCTREEVPVQKVFFGNETHSGYVLCKTGWGKDADGNLRQPSGRYWETAVSCVAKKVPKTPEELQMWIDRSRIDPNNPANSEIISKAKNHALGDLNSDPLASDLDFCTEGEFKEGDARLKILELREKGHPAFCNMKMVPINARELPEGLLKEFRDRHWQQSSQVNFIEEEADDSLANHRTWALNSIREIKEKIQRQGRLSSRKKTMRELVTEDLVPDIGTLGLTLMAWFQPSRPLRPMRKPRPQVAIQGSTAHSSTLIVNVVSALQVPTRKDLDLEPSNANSFFEGSPTNAAAFNTVAVRPFVEVSFKGASARTRAAEGANPTWNCELQIPIQEEVFDHDVINIRLFDEIVVDVLNDERLRDIDVHTRHEKAWLGAINIPFSAVQRTAKIDGTFPLNAQQLLLGYEQEEQSRQFGPLLGPLESPRGSANCTFLNFFITLQPPMVLAEPETTERLECMESSSVERHLEDWSSQVTALFPDRKVPALVATANGKTACLTRFFRPIKPPEVKDTHSRTLAEVTSRFVSLIPRTQSNVCLTAEEIMKLCYGDQMSNAILLTCFLQTFDLDAWLLIGWGVTRGASYFALTRDKQSPNEMAIWDVFTGLKSKLDDPFCPATLVWAVANKDNIWANVQKESAPRRMRFDFSRLSDWSPAFVPAGAVAAPGSETVLQPESIQFTKTPSESCKELVSRLESILKENFMTWRTNLRTRWNRHCCSVLRKVLSTLENQINCKKEAMRELQPLIAAHKMIGFPLHMSYADDKEVIRSLYSTQLHSLRDAEAEFGIAVAAFPYANNAVSLWVFVAALSQRR</sequence>
<name>A0A8S1D870_9INSE</name>
<dbReference type="InterPro" id="IPR028928">
    <property type="entry name" value="CC2D2AN-C2"/>
</dbReference>
<dbReference type="CDD" id="cd00030">
    <property type="entry name" value="C2"/>
    <property type="match status" value="1"/>
</dbReference>
<dbReference type="PANTHER" id="PTHR20837:SF0">
    <property type="entry name" value="COILED-COIL AND C2 DOMAIN-CONTAINING PROTEIN 2A"/>
    <property type="match status" value="1"/>
</dbReference>
<dbReference type="InterPro" id="IPR056288">
    <property type="entry name" value="CEP76_C"/>
</dbReference>